<dbReference type="SUPFAM" id="SSF46785">
    <property type="entry name" value="Winged helix' DNA-binding domain"/>
    <property type="match status" value="1"/>
</dbReference>
<dbReference type="EMBL" id="JBDIME010000002">
    <property type="protein sequence ID" value="MEN2788631.1"/>
    <property type="molecule type" value="Genomic_DNA"/>
</dbReference>
<evidence type="ECO:0000313" key="3">
    <source>
        <dbReference type="Proteomes" id="UP001419910"/>
    </source>
</evidence>
<dbReference type="RefSeq" id="WP_343890648.1">
    <property type="nucleotide sequence ID" value="NZ_BAAAEH010000035.1"/>
</dbReference>
<dbReference type="SMART" id="SM00347">
    <property type="entry name" value="HTH_MARR"/>
    <property type="match status" value="1"/>
</dbReference>
<proteinExistence type="predicted"/>
<keyword evidence="3" id="KW-1185">Reference proteome</keyword>
<dbReference type="InterPro" id="IPR036388">
    <property type="entry name" value="WH-like_DNA-bd_sf"/>
</dbReference>
<dbReference type="PANTHER" id="PTHR33164:SF57">
    <property type="entry name" value="MARR-FAMILY TRANSCRIPTIONAL REGULATOR"/>
    <property type="match status" value="1"/>
</dbReference>
<dbReference type="PRINTS" id="PR00598">
    <property type="entry name" value="HTHMARR"/>
</dbReference>
<dbReference type="Pfam" id="PF12802">
    <property type="entry name" value="MarR_2"/>
    <property type="match status" value="1"/>
</dbReference>
<dbReference type="Proteomes" id="UP001419910">
    <property type="component" value="Unassembled WGS sequence"/>
</dbReference>
<accession>A0ABU9XYK3</accession>
<organism evidence="2 3">
    <name type="scientific">Sphingomonas oligophenolica</name>
    <dbReference type="NCBI Taxonomy" id="301154"/>
    <lineage>
        <taxon>Bacteria</taxon>
        <taxon>Pseudomonadati</taxon>
        <taxon>Pseudomonadota</taxon>
        <taxon>Alphaproteobacteria</taxon>
        <taxon>Sphingomonadales</taxon>
        <taxon>Sphingomonadaceae</taxon>
        <taxon>Sphingomonas</taxon>
    </lineage>
</organism>
<feature type="domain" description="HTH marR-type" evidence="1">
    <location>
        <begin position="1"/>
        <end position="139"/>
    </location>
</feature>
<dbReference type="PROSITE" id="PS50995">
    <property type="entry name" value="HTH_MARR_2"/>
    <property type="match status" value="1"/>
</dbReference>
<dbReference type="InterPro" id="IPR039422">
    <property type="entry name" value="MarR/SlyA-like"/>
</dbReference>
<comment type="caution">
    <text evidence="2">The sequence shown here is derived from an EMBL/GenBank/DDBJ whole genome shotgun (WGS) entry which is preliminary data.</text>
</comment>
<gene>
    <name evidence="2" type="ORF">ABC974_03250</name>
</gene>
<sequence>MKHDPELDSIIGYQVQVAYLLMTADARRVLEPQGLTPAKLTALMLIRANPGCDQSALARALSINRSSAMKLINGLTARGLIERRAGRNLRTNALHLVPEGEECLKAMLTELRGSDRRMTERLDSSERATLTGLLRKLGPARGKRGQESPA</sequence>
<dbReference type="PANTHER" id="PTHR33164">
    <property type="entry name" value="TRANSCRIPTIONAL REGULATOR, MARR FAMILY"/>
    <property type="match status" value="1"/>
</dbReference>
<dbReference type="Gene3D" id="1.10.10.10">
    <property type="entry name" value="Winged helix-like DNA-binding domain superfamily/Winged helix DNA-binding domain"/>
    <property type="match status" value="1"/>
</dbReference>
<protein>
    <submittedName>
        <fullName evidence="2">MarR family transcriptional regulator</fullName>
    </submittedName>
</protein>
<dbReference type="InterPro" id="IPR036390">
    <property type="entry name" value="WH_DNA-bd_sf"/>
</dbReference>
<dbReference type="InterPro" id="IPR000835">
    <property type="entry name" value="HTH_MarR-typ"/>
</dbReference>
<name>A0ABU9XYK3_9SPHN</name>
<reference evidence="2 3" key="1">
    <citation type="submission" date="2024-05" db="EMBL/GenBank/DDBJ databases">
        <authorList>
            <person name="Liu Q."/>
            <person name="Xin Y.-H."/>
        </authorList>
    </citation>
    <scope>NUCLEOTIDE SEQUENCE [LARGE SCALE GENOMIC DNA]</scope>
    <source>
        <strain evidence="2 3">CGMCC 1.10181</strain>
    </source>
</reference>
<evidence type="ECO:0000259" key="1">
    <source>
        <dbReference type="PROSITE" id="PS50995"/>
    </source>
</evidence>
<evidence type="ECO:0000313" key="2">
    <source>
        <dbReference type="EMBL" id="MEN2788631.1"/>
    </source>
</evidence>